<sequence>MPTIAIIGTRGYPSYYGGFETAVRKLAPYLADEGWDVTVYSRSNAVRPDDPSRDPRINVVNTWGIEKKSLSTLSYGWSATRHAAREKPDVALVMNVANGYWLPVLKRAGIPTLVNVDGIEWDRAKWGRFAKWVFHRGAKLTAKHGSRMIYDSHEIARRWSTEFDVDGVFIPYGGDPVNDTLPLETGLSHRGYVLLVARFVPENTVMEFLDAAAELAEWTHVVIVGSSGYGGDLDNRAEQLAAKHERISWLGHVSDDRRLHSLWQHAGVYFHGHSVGGTNPALVQAMALGAPVVARDTAYNREVLGPETPFVQPQAADITARVLALLDDPAEMESLATANRVRARNHYSWDSVNAAYASALAESAALTPEHWSESGR</sequence>
<dbReference type="SUPFAM" id="SSF53756">
    <property type="entry name" value="UDP-Glycosyltransferase/glycogen phosphorylase"/>
    <property type="match status" value="1"/>
</dbReference>
<dbReference type="PANTHER" id="PTHR12526:SF636">
    <property type="entry name" value="BLL3647 PROTEIN"/>
    <property type="match status" value="1"/>
</dbReference>
<keyword evidence="1 5" id="KW-0328">Glycosyltransferase</keyword>
<feature type="domain" description="Glycosyltransferase subfamily 4-like N-terminal" evidence="4">
    <location>
        <begin position="17"/>
        <end position="161"/>
    </location>
</feature>
<evidence type="ECO:0000256" key="1">
    <source>
        <dbReference type="ARBA" id="ARBA00022676"/>
    </source>
</evidence>
<keyword evidence="6" id="KW-1185">Reference proteome</keyword>
<evidence type="ECO:0000259" key="4">
    <source>
        <dbReference type="Pfam" id="PF13579"/>
    </source>
</evidence>
<reference evidence="5 6" key="1">
    <citation type="submission" date="2024-06" db="EMBL/GenBank/DDBJ databases">
        <title>The Natural Products Discovery Center: Release of the First 8490 Sequenced Strains for Exploring Actinobacteria Biosynthetic Diversity.</title>
        <authorList>
            <person name="Kalkreuter E."/>
            <person name="Kautsar S.A."/>
            <person name="Yang D."/>
            <person name="Bader C.D."/>
            <person name="Teijaro C.N."/>
            <person name="Fluegel L."/>
            <person name="Davis C.M."/>
            <person name="Simpson J.R."/>
            <person name="Lauterbach L."/>
            <person name="Steele A.D."/>
            <person name="Gui C."/>
            <person name="Meng S."/>
            <person name="Li G."/>
            <person name="Viehrig K."/>
            <person name="Ye F."/>
            <person name="Su P."/>
            <person name="Kiefer A.F."/>
            <person name="Nichols A."/>
            <person name="Cepeda A.J."/>
            <person name="Yan W."/>
            <person name="Fan B."/>
            <person name="Jiang Y."/>
            <person name="Adhikari A."/>
            <person name="Zheng C.-J."/>
            <person name="Schuster L."/>
            <person name="Cowan T.M."/>
            <person name="Smanski M.J."/>
            <person name="Chevrette M.G."/>
            <person name="De Carvalho L.P.S."/>
            <person name="Shen B."/>
        </authorList>
    </citation>
    <scope>NUCLEOTIDE SEQUENCE [LARGE SCALE GENOMIC DNA]</scope>
    <source>
        <strain evidence="5 6">NPDC077434</strain>
    </source>
</reference>
<protein>
    <submittedName>
        <fullName evidence="5">Glycosyltransferase</fullName>
        <ecNumber evidence="5">2.4.-.-</ecNumber>
    </submittedName>
</protein>
<evidence type="ECO:0000259" key="3">
    <source>
        <dbReference type="Pfam" id="PF00534"/>
    </source>
</evidence>
<evidence type="ECO:0000256" key="2">
    <source>
        <dbReference type="ARBA" id="ARBA00022679"/>
    </source>
</evidence>
<dbReference type="InterPro" id="IPR028098">
    <property type="entry name" value="Glyco_trans_4-like_N"/>
</dbReference>
<organism evidence="5 6">
    <name type="scientific">Microbacterium profundi</name>
    <dbReference type="NCBI Taxonomy" id="450380"/>
    <lineage>
        <taxon>Bacteria</taxon>
        <taxon>Bacillati</taxon>
        <taxon>Actinomycetota</taxon>
        <taxon>Actinomycetes</taxon>
        <taxon>Micrococcales</taxon>
        <taxon>Microbacteriaceae</taxon>
        <taxon>Microbacterium</taxon>
    </lineage>
</organism>
<dbReference type="InterPro" id="IPR001296">
    <property type="entry name" value="Glyco_trans_1"/>
</dbReference>
<comment type="caution">
    <text evidence="5">The sequence shown here is derived from an EMBL/GenBank/DDBJ whole genome shotgun (WGS) entry which is preliminary data.</text>
</comment>
<name>A0ABV3LLA1_9MICO</name>
<dbReference type="PANTHER" id="PTHR12526">
    <property type="entry name" value="GLYCOSYLTRANSFERASE"/>
    <property type="match status" value="1"/>
</dbReference>
<dbReference type="Pfam" id="PF13579">
    <property type="entry name" value="Glyco_trans_4_4"/>
    <property type="match status" value="1"/>
</dbReference>
<gene>
    <name evidence="5" type="ORF">AB0301_16725</name>
</gene>
<dbReference type="EC" id="2.4.-.-" evidence="5"/>
<evidence type="ECO:0000313" key="6">
    <source>
        <dbReference type="Proteomes" id="UP001553715"/>
    </source>
</evidence>
<accession>A0ABV3LLA1</accession>
<proteinExistence type="predicted"/>
<feature type="domain" description="Glycosyl transferase family 1" evidence="3">
    <location>
        <begin position="191"/>
        <end position="340"/>
    </location>
</feature>
<dbReference type="Pfam" id="PF00534">
    <property type="entry name" value="Glycos_transf_1"/>
    <property type="match status" value="1"/>
</dbReference>
<evidence type="ECO:0000313" key="5">
    <source>
        <dbReference type="EMBL" id="MEW1976701.1"/>
    </source>
</evidence>
<dbReference type="Gene3D" id="3.40.50.2000">
    <property type="entry name" value="Glycogen Phosphorylase B"/>
    <property type="match status" value="2"/>
</dbReference>
<dbReference type="GO" id="GO:0016757">
    <property type="term" value="F:glycosyltransferase activity"/>
    <property type="evidence" value="ECO:0007669"/>
    <property type="project" value="UniProtKB-KW"/>
</dbReference>
<dbReference type="EMBL" id="JBFBMH010000043">
    <property type="protein sequence ID" value="MEW1976701.1"/>
    <property type="molecule type" value="Genomic_DNA"/>
</dbReference>
<keyword evidence="2 5" id="KW-0808">Transferase</keyword>
<dbReference type="RefSeq" id="WP_366233524.1">
    <property type="nucleotide sequence ID" value="NZ_JBFBMH010000043.1"/>
</dbReference>
<dbReference type="Proteomes" id="UP001553715">
    <property type="component" value="Unassembled WGS sequence"/>
</dbReference>